<accession>A0A067SG61</accession>
<evidence type="ECO:0000259" key="5">
    <source>
        <dbReference type="PROSITE" id="PS50865"/>
    </source>
</evidence>
<evidence type="ECO:0000256" key="1">
    <source>
        <dbReference type="ARBA" id="ARBA00022723"/>
    </source>
</evidence>
<organism evidence="6 7">
    <name type="scientific">Galerina marginata (strain CBS 339.88)</name>
    <dbReference type="NCBI Taxonomy" id="685588"/>
    <lineage>
        <taxon>Eukaryota</taxon>
        <taxon>Fungi</taxon>
        <taxon>Dikarya</taxon>
        <taxon>Basidiomycota</taxon>
        <taxon>Agaricomycotina</taxon>
        <taxon>Agaricomycetes</taxon>
        <taxon>Agaricomycetidae</taxon>
        <taxon>Agaricales</taxon>
        <taxon>Agaricineae</taxon>
        <taxon>Strophariaceae</taxon>
        <taxon>Galerina</taxon>
    </lineage>
</organism>
<dbReference type="EMBL" id="KL142420">
    <property type="protein sequence ID" value="KDR66739.1"/>
    <property type="molecule type" value="Genomic_DNA"/>
</dbReference>
<keyword evidence="7" id="KW-1185">Reference proteome</keyword>
<evidence type="ECO:0000256" key="2">
    <source>
        <dbReference type="ARBA" id="ARBA00022771"/>
    </source>
</evidence>
<name>A0A067SG61_GALM3</name>
<dbReference type="OrthoDB" id="5282002at2759"/>
<protein>
    <recommendedName>
        <fullName evidence="5">MYND-type domain-containing protein</fullName>
    </recommendedName>
</protein>
<dbReference type="AlphaFoldDB" id="A0A067SG61"/>
<proteinExistence type="predicted"/>
<keyword evidence="1" id="KW-0479">Metal-binding</keyword>
<evidence type="ECO:0000313" key="6">
    <source>
        <dbReference type="EMBL" id="KDR66739.1"/>
    </source>
</evidence>
<dbReference type="Proteomes" id="UP000027222">
    <property type="component" value="Unassembled WGS sequence"/>
</dbReference>
<dbReference type="Pfam" id="PF14737">
    <property type="entry name" value="DUF4470"/>
    <property type="match status" value="1"/>
</dbReference>
<dbReference type="GO" id="GO:0008270">
    <property type="term" value="F:zinc ion binding"/>
    <property type="evidence" value="ECO:0007669"/>
    <property type="project" value="UniProtKB-KW"/>
</dbReference>
<feature type="domain" description="MYND-type" evidence="5">
    <location>
        <begin position="103"/>
        <end position="150"/>
    </location>
</feature>
<sequence>MPKILLRRSFTLLSPNPRTMDDIIKRFSTMMPETMSQIMADAKSAFERNMITQSKSIAVLPPHPKAAGSFPDPKDIADPARRTSFLKSITDSLSKLQYPPPEALPCANVQVDKYKFCEKPGIMACSECRLVSYCSKECQKVHWKLHKGDCKNPMRSESWMPAWSREGRSPSFVTGMSLEEEFDQKKIEEFSVGMSLWGNTPAMDLINLASNEKDGEKDFSLAFIASGDLRHVLRTVNSLPPTYSGALTILLNDVNLVIVCRNIVLLLILGSIPDETIAADVALHFWYSAFMPMEYRLQLSSIISKFVQETKQGKTVIQLGPHSTLSCCLPEEANHLFLHFISPSLTVDDAQTEYDRVRKAPSRRDFRDRMYAKLKPSHRVAFQEYRRFGIVLPFGAMNAHFNRPNASLFSPQGRWLQTDYADPLEGWDISAVVTAGKARGAQSEDIYGCLYFFLAEQLKIFAHRFRNLRMSFSLLVSDARRLPDGIHDGLISDYGIPASIRFDRIEVSNILDENYVGVKDVILNWSPLLAVSSTAAIVGYFMNWFTIQEDGRATNASRDVSQDILRLVMEKNMVRLSVNLNIHKADNAPYLIIDDMDALYENSKAFSMFLKKRRLDDILRNAKLRSREEHTIVPHVCDLIGVD</sequence>
<gene>
    <name evidence="6" type="ORF">GALMADRAFT_106135</name>
</gene>
<keyword evidence="2 4" id="KW-0863">Zinc-finger</keyword>
<evidence type="ECO:0000313" key="7">
    <source>
        <dbReference type="Proteomes" id="UP000027222"/>
    </source>
</evidence>
<dbReference type="InterPro" id="IPR002893">
    <property type="entry name" value="Znf_MYND"/>
</dbReference>
<dbReference type="HOGENOM" id="CLU_018400_1_0_1"/>
<keyword evidence="3" id="KW-0862">Zinc</keyword>
<dbReference type="Gene3D" id="6.10.140.2220">
    <property type="match status" value="1"/>
</dbReference>
<evidence type="ECO:0000256" key="4">
    <source>
        <dbReference type="PROSITE-ProRule" id="PRU00134"/>
    </source>
</evidence>
<dbReference type="STRING" id="685588.A0A067SG61"/>
<dbReference type="PROSITE" id="PS50865">
    <property type="entry name" value="ZF_MYND_2"/>
    <property type="match status" value="1"/>
</dbReference>
<dbReference type="InterPro" id="IPR027974">
    <property type="entry name" value="DUF4470"/>
</dbReference>
<evidence type="ECO:0000256" key="3">
    <source>
        <dbReference type="ARBA" id="ARBA00022833"/>
    </source>
</evidence>
<reference evidence="7" key="1">
    <citation type="journal article" date="2014" name="Proc. Natl. Acad. Sci. U.S.A.">
        <title>Extensive sampling of basidiomycete genomes demonstrates inadequacy of the white-rot/brown-rot paradigm for wood decay fungi.</title>
        <authorList>
            <person name="Riley R."/>
            <person name="Salamov A.A."/>
            <person name="Brown D.W."/>
            <person name="Nagy L.G."/>
            <person name="Floudas D."/>
            <person name="Held B.W."/>
            <person name="Levasseur A."/>
            <person name="Lombard V."/>
            <person name="Morin E."/>
            <person name="Otillar R."/>
            <person name="Lindquist E.A."/>
            <person name="Sun H."/>
            <person name="LaButti K.M."/>
            <person name="Schmutz J."/>
            <person name="Jabbour D."/>
            <person name="Luo H."/>
            <person name="Baker S.E."/>
            <person name="Pisabarro A.G."/>
            <person name="Walton J.D."/>
            <person name="Blanchette R.A."/>
            <person name="Henrissat B."/>
            <person name="Martin F."/>
            <person name="Cullen D."/>
            <person name="Hibbett D.S."/>
            <person name="Grigoriev I.V."/>
        </authorList>
    </citation>
    <scope>NUCLEOTIDE SEQUENCE [LARGE SCALE GENOMIC DNA]</scope>
    <source>
        <strain evidence="7">CBS 339.88</strain>
    </source>
</reference>
<dbReference type="SUPFAM" id="SSF144232">
    <property type="entry name" value="HIT/MYND zinc finger-like"/>
    <property type="match status" value="1"/>
</dbReference>
<dbReference type="Pfam" id="PF01753">
    <property type="entry name" value="zf-MYND"/>
    <property type="match status" value="1"/>
</dbReference>